<keyword evidence="12" id="KW-1185">Reference proteome</keyword>
<dbReference type="GO" id="GO:0005737">
    <property type="term" value="C:cytoplasm"/>
    <property type="evidence" value="ECO:0007669"/>
    <property type="project" value="UniProtKB-SubCell"/>
</dbReference>
<evidence type="ECO:0000256" key="2">
    <source>
        <dbReference type="ARBA" id="ARBA00004752"/>
    </source>
</evidence>
<comment type="function">
    <text evidence="7 8">Cell wall formation. Catalyzes the addition of glutamate to the nucleotide precursor UDP-N-acetylmuramoyl-L-alanine (UMA).</text>
</comment>
<evidence type="ECO:0000259" key="9">
    <source>
        <dbReference type="Pfam" id="PF02875"/>
    </source>
</evidence>
<keyword evidence="7 8" id="KW-0573">Peptidoglycan synthesis</keyword>
<gene>
    <name evidence="7" type="primary">murD</name>
    <name evidence="11" type="ORF">SAMN02745124_03413</name>
</gene>
<dbReference type="Pfam" id="PF02875">
    <property type="entry name" value="Mur_ligase_C"/>
    <property type="match status" value="1"/>
</dbReference>
<dbReference type="GO" id="GO:0008360">
    <property type="term" value="P:regulation of cell shape"/>
    <property type="evidence" value="ECO:0007669"/>
    <property type="project" value="UniProtKB-KW"/>
</dbReference>
<feature type="domain" description="Mur ligase C-terminal" evidence="9">
    <location>
        <begin position="317"/>
        <end position="429"/>
    </location>
</feature>
<protein>
    <recommendedName>
        <fullName evidence="7 8">UDP-N-acetylmuramoylalanine--D-glutamate ligase</fullName>
        <ecNumber evidence="7 8">6.3.2.9</ecNumber>
    </recommendedName>
    <alternativeName>
        <fullName evidence="7">D-glutamic acid-adding enzyme</fullName>
    </alternativeName>
    <alternativeName>
        <fullName evidence="7">UDP-N-acetylmuramoyl-L-alanyl-D-glutamate synthetase</fullName>
    </alternativeName>
</protein>
<evidence type="ECO:0000259" key="10">
    <source>
        <dbReference type="Pfam" id="PF08245"/>
    </source>
</evidence>
<evidence type="ECO:0000256" key="5">
    <source>
        <dbReference type="ARBA" id="ARBA00022741"/>
    </source>
</evidence>
<comment type="subcellular location">
    <subcellularLocation>
        <location evidence="1 7 8">Cytoplasm</location>
    </subcellularLocation>
</comment>
<dbReference type="InterPro" id="IPR013221">
    <property type="entry name" value="Mur_ligase_cen"/>
</dbReference>
<evidence type="ECO:0000313" key="12">
    <source>
        <dbReference type="Proteomes" id="UP000184139"/>
    </source>
</evidence>
<dbReference type="GO" id="GO:0051301">
    <property type="term" value="P:cell division"/>
    <property type="evidence" value="ECO:0007669"/>
    <property type="project" value="UniProtKB-KW"/>
</dbReference>
<dbReference type="GO" id="GO:0008764">
    <property type="term" value="F:UDP-N-acetylmuramoylalanine-D-glutamate ligase activity"/>
    <property type="evidence" value="ECO:0007669"/>
    <property type="project" value="UniProtKB-UniRule"/>
</dbReference>
<dbReference type="PANTHER" id="PTHR43692">
    <property type="entry name" value="UDP-N-ACETYLMURAMOYLALANINE--D-GLUTAMATE LIGASE"/>
    <property type="match status" value="1"/>
</dbReference>
<dbReference type="Pfam" id="PF21799">
    <property type="entry name" value="MurD-like_N"/>
    <property type="match status" value="1"/>
</dbReference>
<dbReference type="Pfam" id="PF08245">
    <property type="entry name" value="Mur_ligase_M"/>
    <property type="match status" value="1"/>
</dbReference>
<evidence type="ECO:0000256" key="8">
    <source>
        <dbReference type="RuleBase" id="RU003664"/>
    </source>
</evidence>
<dbReference type="Gene3D" id="3.40.1190.10">
    <property type="entry name" value="Mur-like, catalytic domain"/>
    <property type="match status" value="1"/>
</dbReference>
<evidence type="ECO:0000256" key="4">
    <source>
        <dbReference type="ARBA" id="ARBA00022598"/>
    </source>
</evidence>
<keyword evidence="7 8" id="KW-0132">Cell division</keyword>
<proteinExistence type="inferred from homology"/>
<name>A0A1M5XWK1_9BACT</name>
<comment type="catalytic activity">
    <reaction evidence="7 8">
        <text>UDP-N-acetyl-alpha-D-muramoyl-L-alanine + D-glutamate + ATP = UDP-N-acetyl-alpha-D-muramoyl-L-alanyl-D-glutamate + ADP + phosphate + H(+)</text>
        <dbReference type="Rhea" id="RHEA:16429"/>
        <dbReference type="ChEBI" id="CHEBI:15378"/>
        <dbReference type="ChEBI" id="CHEBI:29986"/>
        <dbReference type="ChEBI" id="CHEBI:30616"/>
        <dbReference type="ChEBI" id="CHEBI:43474"/>
        <dbReference type="ChEBI" id="CHEBI:83898"/>
        <dbReference type="ChEBI" id="CHEBI:83900"/>
        <dbReference type="ChEBI" id="CHEBI:456216"/>
        <dbReference type="EC" id="6.3.2.9"/>
    </reaction>
</comment>
<dbReference type="UniPathway" id="UPA00219"/>
<evidence type="ECO:0000256" key="6">
    <source>
        <dbReference type="ARBA" id="ARBA00022840"/>
    </source>
</evidence>
<keyword evidence="7 8" id="KW-0131">Cell cycle</keyword>
<keyword evidence="7 8" id="KW-0133">Cell shape</keyword>
<dbReference type="SUPFAM" id="SSF53623">
    <property type="entry name" value="MurD-like peptide ligases, catalytic domain"/>
    <property type="match status" value="1"/>
</dbReference>
<dbReference type="HAMAP" id="MF_00639">
    <property type="entry name" value="MurD"/>
    <property type="match status" value="1"/>
</dbReference>
<keyword evidence="5 7" id="KW-0547">Nucleotide-binding</keyword>
<evidence type="ECO:0000256" key="1">
    <source>
        <dbReference type="ARBA" id="ARBA00004496"/>
    </source>
</evidence>
<dbReference type="GO" id="GO:0005524">
    <property type="term" value="F:ATP binding"/>
    <property type="evidence" value="ECO:0007669"/>
    <property type="project" value="UniProtKB-UniRule"/>
</dbReference>
<keyword evidence="4 7" id="KW-0436">Ligase</keyword>
<comment type="similarity">
    <text evidence="7">Belongs to the MurCDEF family.</text>
</comment>
<dbReference type="InterPro" id="IPR004101">
    <property type="entry name" value="Mur_ligase_C"/>
</dbReference>
<dbReference type="SUPFAM" id="SSF53244">
    <property type="entry name" value="MurD-like peptide ligases, peptide-binding domain"/>
    <property type="match status" value="1"/>
</dbReference>
<evidence type="ECO:0000256" key="7">
    <source>
        <dbReference type="HAMAP-Rule" id="MF_00639"/>
    </source>
</evidence>
<dbReference type="Gene3D" id="3.40.50.720">
    <property type="entry name" value="NAD(P)-binding Rossmann-like Domain"/>
    <property type="match status" value="1"/>
</dbReference>
<dbReference type="GO" id="GO:0009252">
    <property type="term" value="P:peptidoglycan biosynthetic process"/>
    <property type="evidence" value="ECO:0007669"/>
    <property type="project" value="UniProtKB-UniRule"/>
</dbReference>
<evidence type="ECO:0000313" key="11">
    <source>
        <dbReference type="EMBL" id="SHI04207.1"/>
    </source>
</evidence>
<dbReference type="InterPro" id="IPR036565">
    <property type="entry name" value="Mur-like_cat_sf"/>
</dbReference>
<organism evidence="11 12">
    <name type="scientific">Desulfofustis glycolicus DSM 9705</name>
    <dbReference type="NCBI Taxonomy" id="1121409"/>
    <lineage>
        <taxon>Bacteria</taxon>
        <taxon>Pseudomonadati</taxon>
        <taxon>Thermodesulfobacteriota</taxon>
        <taxon>Desulfobulbia</taxon>
        <taxon>Desulfobulbales</taxon>
        <taxon>Desulfocapsaceae</taxon>
        <taxon>Desulfofustis</taxon>
    </lineage>
</organism>
<dbReference type="EC" id="6.3.2.9" evidence="7 8"/>
<dbReference type="GO" id="GO:0071555">
    <property type="term" value="P:cell wall organization"/>
    <property type="evidence" value="ECO:0007669"/>
    <property type="project" value="UniProtKB-KW"/>
</dbReference>
<feature type="domain" description="Mur ligase central" evidence="10">
    <location>
        <begin position="119"/>
        <end position="252"/>
    </location>
</feature>
<dbReference type="AlphaFoldDB" id="A0A1M5XWK1"/>
<keyword evidence="7 8" id="KW-0961">Cell wall biogenesis/degradation</keyword>
<dbReference type="STRING" id="1121409.SAMN02745124_03413"/>
<dbReference type="NCBIfam" id="TIGR01087">
    <property type="entry name" value="murD"/>
    <property type="match status" value="1"/>
</dbReference>
<dbReference type="RefSeq" id="WP_084540731.1">
    <property type="nucleotide sequence ID" value="NZ_FQXS01000024.1"/>
</dbReference>
<sequence>MTEKNTITPGMTAAVVGFGLAGRAMVRYLSGRGARVLVSDARQESALAESERAVLSSCVAELECGRHSADFLSRADLLVLSPGVNPAHPAIAAVQRTGVEVIGELAIAAPLLRRPVIAITGTNGKTTVTELIGALLAATGRSVFVGGNLGTPIGSLLLDETDYDVVVLEVSSFQLELSGAFVPQVGVLLNITPDHLDRHGSLARYAAAKMRLLQGGPKRTEAVINGEDPQLITALPPQWHGSAVRFGTHPDAAASVDGERLWIADAGGGTVYDLSGAALNTVSGRLNSAAALLAVKRFEIDPTLAQQVLVSFQVGAHRMQVVDDIDGIRFINDSKATNTGAVSSGLSQAGGRVVLIAGGKDKGDDYRLLRETVRERVTNLVLIGEAAPQLAAALGDLVPVHYAASMDDAVSRAAELASPGDTVLLSPACASFDMFDNYQQRGDCFVAAVRRRRQADQRQAVAS</sequence>
<dbReference type="Gene3D" id="3.90.190.20">
    <property type="entry name" value="Mur ligase, C-terminal domain"/>
    <property type="match status" value="1"/>
</dbReference>
<dbReference type="EMBL" id="FQXS01000024">
    <property type="protein sequence ID" value="SHI04207.1"/>
    <property type="molecule type" value="Genomic_DNA"/>
</dbReference>
<dbReference type="SUPFAM" id="SSF51984">
    <property type="entry name" value="MurCD N-terminal domain"/>
    <property type="match status" value="1"/>
</dbReference>
<keyword evidence="6 7" id="KW-0067">ATP-binding</keyword>
<dbReference type="InterPro" id="IPR005762">
    <property type="entry name" value="MurD"/>
</dbReference>
<comment type="pathway">
    <text evidence="2 7 8">Cell wall biogenesis; peptidoglycan biosynthesis.</text>
</comment>
<dbReference type="OrthoDB" id="9809796at2"/>
<dbReference type="Proteomes" id="UP000184139">
    <property type="component" value="Unassembled WGS sequence"/>
</dbReference>
<dbReference type="PANTHER" id="PTHR43692:SF1">
    <property type="entry name" value="UDP-N-ACETYLMURAMOYLALANINE--D-GLUTAMATE LIGASE"/>
    <property type="match status" value="1"/>
</dbReference>
<feature type="binding site" evidence="7">
    <location>
        <begin position="121"/>
        <end position="127"/>
    </location>
    <ligand>
        <name>ATP</name>
        <dbReference type="ChEBI" id="CHEBI:30616"/>
    </ligand>
</feature>
<keyword evidence="3 7" id="KW-0963">Cytoplasm</keyword>
<reference evidence="11 12" key="1">
    <citation type="submission" date="2016-11" db="EMBL/GenBank/DDBJ databases">
        <authorList>
            <person name="Jaros S."/>
            <person name="Januszkiewicz K."/>
            <person name="Wedrychowicz H."/>
        </authorList>
    </citation>
    <scope>NUCLEOTIDE SEQUENCE [LARGE SCALE GENOMIC DNA]</scope>
    <source>
        <strain evidence="11 12">DSM 9705</strain>
    </source>
</reference>
<dbReference type="InterPro" id="IPR036615">
    <property type="entry name" value="Mur_ligase_C_dom_sf"/>
</dbReference>
<evidence type="ECO:0000256" key="3">
    <source>
        <dbReference type="ARBA" id="ARBA00022490"/>
    </source>
</evidence>
<accession>A0A1M5XWK1</accession>